<dbReference type="GO" id="GO:0050897">
    <property type="term" value="F:cobalt ion binding"/>
    <property type="evidence" value="ECO:0007669"/>
    <property type="project" value="TreeGrafter"/>
</dbReference>
<evidence type="ECO:0000256" key="8">
    <source>
        <dbReference type="ARBA" id="ARBA00023065"/>
    </source>
</evidence>
<evidence type="ECO:0000256" key="11">
    <source>
        <dbReference type="ARBA" id="ARBA00045497"/>
    </source>
</evidence>
<dbReference type="InterPro" id="IPR045863">
    <property type="entry name" value="CorA_TM1_TM2"/>
</dbReference>
<evidence type="ECO:0000256" key="4">
    <source>
        <dbReference type="ARBA" id="ARBA00022475"/>
    </source>
</evidence>
<dbReference type="FunFam" id="1.20.58.340:FF:000004">
    <property type="entry name" value="Magnesium transport protein CorA"/>
    <property type="match status" value="1"/>
</dbReference>
<dbReference type="InterPro" id="IPR045861">
    <property type="entry name" value="CorA_cytoplasmic_dom"/>
</dbReference>
<keyword evidence="6 12" id="KW-0460">Magnesium</keyword>
<organism evidence="13 14">
    <name type="scientific">Geofilum rubicundum JCM 15548</name>
    <dbReference type="NCBI Taxonomy" id="1236989"/>
    <lineage>
        <taxon>Bacteria</taxon>
        <taxon>Pseudomonadati</taxon>
        <taxon>Bacteroidota</taxon>
        <taxon>Bacteroidia</taxon>
        <taxon>Marinilabiliales</taxon>
        <taxon>Marinilabiliaceae</taxon>
        <taxon>Geofilum</taxon>
    </lineage>
</organism>
<feature type="transmembrane region" description="Helical" evidence="12">
    <location>
        <begin position="77"/>
        <end position="98"/>
    </location>
</feature>
<dbReference type="STRING" id="1236989.JCM15548_12668"/>
<keyword evidence="8 12" id="KW-0406">Ion transport</keyword>
<dbReference type="Proteomes" id="UP000032900">
    <property type="component" value="Unassembled WGS sequence"/>
</dbReference>
<dbReference type="GO" id="GO:0015087">
    <property type="term" value="F:cobalt ion transmembrane transporter activity"/>
    <property type="evidence" value="ECO:0007669"/>
    <property type="project" value="UniProtKB-UniRule"/>
</dbReference>
<dbReference type="SUPFAM" id="SSF143865">
    <property type="entry name" value="CorA soluble domain-like"/>
    <property type="match status" value="1"/>
</dbReference>
<dbReference type="InterPro" id="IPR002523">
    <property type="entry name" value="MgTranspt_CorA/ZnTranspt_ZntB"/>
</dbReference>
<feature type="transmembrane region" description="Helical" evidence="12">
    <location>
        <begin position="118"/>
        <end position="138"/>
    </location>
</feature>
<keyword evidence="3 12" id="KW-0813">Transport</keyword>
<dbReference type="SUPFAM" id="SSF144083">
    <property type="entry name" value="Magnesium transport protein CorA, transmembrane region"/>
    <property type="match status" value="1"/>
</dbReference>
<keyword evidence="5 12" id="KW-0812">Transmembrane</keyword>
<evidence type="ECO:0000256" key="10">
    <source>
        <dbReference type="ARBA" id="ARBA00034269"/>
    </source>
</evidence>
<keyword evidence="7 12" id="KW-1133">Transmembrane helix</keyword>
<dbReference type="InterPro" id="IPR004488">
    <property type="entry name" value="Mg/Co-transport_prot_CorA"/>
</dbReference>
<sequence>MRRDLIYFRKSVWSLRDGINSLLRDETPLISNEVKVFLRDVYDHVVQVIDSIENQREMVYSLYDMYMSALSNRMNEVMKVLTIIATIFIPLTFIAGIYGMNFNPEASRWNMPELSWPWGYPAVMVLMLILGLLMVVYFKKKRWL</sequence>
<evidence type="ECO:0000256" key="7">
    <source>
        <dbReference type="ARBA" id="ARBA00022989"/>
    </source>
</evidence>
<reference evidence="13 14" key="1">
    <citation type="journal article" date="2015" name="Microbes Environ.">
        <title>Distribution and evolution of nitrogen fixation genes in the phylum bacteroidetes.</title>
        <authorList>
            <person name="Inoue J."/>
            <person name="Oshima K."/>
            <person name="Suda W."/>
            <person name="Sakamoto M."/>
            <person name="Iino T."/>
            <person name="Noda S."/>
            <person name="Hongoh Y."/>
            <person name="Hattori M."/>
            <person name="Ohkuma M."/>
        </authorList>
    </citation>
    <scope>NUCLEOTIDE SEQUENCE [LARGE SCALE GENOMIC DNA]</scope>
    <source>
        <strain evidence="13">JCM 15548</strain>
    </source>
</reference>
<evidence type="ECO:0000256" key="6">
    <source>
        <dbReference type="ARBA" id="ARBA00022842"/>
    </source>
</evidence>
<dbReference type="PANTHER" id="PTHR46494">
    <property type="entry name" value="CORA FAMILY METAL ION TRANSPORTER (EUROFUNG)"/>
    <property type="match status" value="1"/>
</dbReference>
<accession>A0A0E9LYP5</accession>
<proteinExistence type="inferred from homology"/>
<evidence type="ECO:0000256" key="9">
    <source>
        <dbReference type="ARBA" id="ARBA00023136"/>
    </source>
</evidence>
<gene>
    <name evidence="12" type="primary">corA</name>
    <name evidence="13" type="ORF">JCM15548_12668</name>
</gene>
<evidence type="ECO:0000256" key="5">
    <source>
        <dbReference type="ARBA" id="ARBA00022692"/>
    </source>
</evidence>
<keyword evidence="4 12" id="KW-1003">Cell membrane</keyword>
<dbReference type="Pfam" id="PF01544">
    <property type="entry name" value="CorA"/>
    <property type="match status" value="1"/>
</dbReference>
<keyword evidence="9 12" id="KW-0472">Membrane</keyword>
<evidence type="ECO:0000256" key="3">
    <source>
        <dbReference type="ARBA" id="ARBA00022448"/>
    </source>
</evidence>
<dbReference type="PANTHER" id="PTHR46494:SF1">
    <property type="entry name" value="CORA FAMILY METAL ION TRANSPORTER (EUROFUNG)"/>
    <property type="match status" value="1"/>
</dbReference>
<evidence type="ECO:0000313" key="14">
    <source>
        <dbReference type="Proteomes" id="UP000032900"/>
    </source>
</evidence>
<dbReference type="AlphaFoldDB" id="A0A0E9LYP5"/>
<dbReference type="Gene3D" id="1.20.58.340">
    <property type="entry name" value="Magnesium transport protein CorA, transmembrane region"/>
    <property type="match status" value="2"/>
</dbReference>
<dbReference type="GO" id="GO:0005886">
    <property type="term" value="C:plasma membrane"/>
    <property type="evidence" value="ECO:0007669"/>
    <property type="project" value="UniProtKB-SubCell"/>
</dbReference>
<comment type="function">
    <text evidence="11">Mediates influx of magnesium ions. Alternates between open and closed states. Activated by low cytoplasmic Mg(2+) levels. Inactive when cytoplasmic Mg(2+) levels are high.</text>
</comment>
<evidence type="ECO:0000256" key="2">
    <source>
        <dbReference type="ARBA" id="ARBA00009765"/>
    </source>
</evidence>
<name>A0A0E9LYP5_9BACT</name>
<dbReference type="GO" id="GO:0015095">
    <property type="term" value="F:magnesium ion transmembrane transporter activity"/>
    <property type="evidence" value="ECO:0007669"/>
    <property type="project" value="UniProtKB-UniRule"/>
</dbReference>
<comment type="catalytic activity">
    <reaction evidence="10">
        <text>Mg(2+)(in) = Mg(2+)(out)</text>
        <dbReference type="Rhea" id="RHEA:29827"/>
        <dbReference type="ChEBI" id="CHEBI:18420"/>
    </reaction>
</comment>
<evidence type="ECO:0000256" key="1">
    <source>
        <dbReference type="ARBA" id="ARBA00004651"/>
    </source>
</evidence>
<comment type="similarity">
    <text evidence="2 12">Belongs to the CorA metal ion transporter (MIT) (TC 1.A.35) family.</text>
</comment>
<dbReference type="EMBL" id="BAZW01000022">
    <property type="protein sequence ID" value="GAO30403.1"/>
    <property type="molecule type" value="Genomic_DNA"/>
</dbReference>
<evidence type="ECO:0000313" key="13">
    <source>
        <dbReference type="EMBL" id="GAO30403.1"/>
    </source>
</evidence>
<protein>
    <recommendedName>
        <fullName evidence="12">Magnesium transport protein CorA</fullName>
    </recommendedName>
</protein>
<dbReference type="GO" id="GO:0000287">
    <property type="term" value="F:magnesium ion binding"/>
    <property type="evidence" value="ECO:0007669"/>
    <property type="project" value="TreeGrafter"/>
</dbReference>
<evidence type="ECO:0000256" key="12">
    <source>
        <dbReference type="RuleBase" id="RU362010"/>
    </source>
</evidence>
<comment type="subcellular location">
    <subcellularLocation>
        <location evidence="1">Cell membrane</location>
        <topology evidence="1">Multi-pass membrane protein</topology>
    </subcellularLocation>
    <subcellularLocation>
        <location evidence="12">Membrane</location>
        <topology evidence="12">Multi-pass membrane protein</topology>
    </subcellularLocation>
</comment>
<comment type="caution">
    <text evidence="13">The sequence shown here is derived from an EMBL/GenBank/DDBJ whole genome shotgun (WGS) entry which is preliminary data.</text>
</comment>
<dbReference type="NCBIfam" id="TIGR00383">
    <property type="entry name" value="corA"/>
    <property type="match status" value="1"/>
</dbReference>
<keyword evidence="14" id="KW-1185">Reference proteome</keyword>